<reference evidence="1" key="1">
    <citation type="submission" date="2023-08" db="EMBL/GenBank/DDBJ databases">
        <title>Chromosome-level Genome Assembly of mud carp (Cirrhinus molitorella).</title>
        <authorList>
            <person name="Liu H."/>
        </authorList>
    </citation>
    <scope>NUCLEOTIDE SEQUENCE</scope>
    <source>
        <strain evidence="1">Prfri</strain>
        <tissue evidence="1">Muscle</tissue>
    </source>
</reference>
<sequence>MEGAINFTVDEKVMEQIRREGSRLETILMDRILNIQNPEASCGEHMSVNEKVSWWLQNYEEYSTSETSGYETE</sequence>
<dbReference type="Proteomes" id="UP001187343">
    <property type="component" value="Unassembled WGS sequence"/>
</dbReference>
<evidence type="ECO:0000313" key="2">
    <source>
        <dbReference type="Proteomes" id="UP001187343"/>
    </source>
</evidence>
<dbReference type="EMBL" id="JAUYZG010000021">
    <property type="protein sequence ID" value="KAK2874686.1"/>
    <property type="molecule type" value="Genomic_DNA"/>
</dbReference>
<comment type="caution">
    <text evidence="1">The sequence shown here is derived from an EMBL/GenBank/DDBJ whole genome shotgun (WGS) entry which is preliminary data.</text>
</comment>
<gene>
    <name evidence="1" type="ORF">Q8A67_021839</name>
</gene>
<accession>A0AA88P984</accession>
<name>A0AA88P984_9TELE</name>
<proteinExistence type="predicted"/>
<dbReference type="AlphaFoldDB" id="A0AA88P984"/>
<protein>
    <submittedName>
        <fullName evidence="1">Uncharacterized protein</fullName>
    </submittedName>
</protein>
<organism evidence="1 2">
    <name type="scientific">Cirrhinus molitorella</name>
    <name type="common">mud carp</name>
    <dbReference type="NCBI Taxonomy" id="172907"/>
    <lineage>
        <taxon>Eukaryota</taxon>
        <taxon>Metazoa</taxon>
        <taxon>Chordata</taxon>
        <taxon>Craniata</taxon>
        <taxon>Vertebrata</taxon>
        <taxon>Euteleostomi</taxon>
        <taxon>Actinopterygii</taxon>
        <taxon>Neopterygii</taxon>
        <taxon>Teleostei</taxon>
        <taxon>Ostariophysi</taxon>
        <taxon>Cypriniformes</taxon>
        <taxon>Cyprinidae</taxon>
        <taxon>Labeoninae</taxon>
        <taxon>Labeonini</taxon>
        <taxon>Cirrhinus</taxon>
    </lineage>
</organism>
<evidence type="ECO:0000313" key="1">
    <source>
        <dbReference type="EMBL" id="KAK2874686.1"/>
    </source>
</evidence>
<keyword evidence="2" id="KW-1185">Reference proteome</keyword>